<proteinExistence type="predicted"/>
<accession>A0A7G9U8L2</accession>
<reference evidence="1" key="1">
    <citation type="submission" date="2019-11" db="EMBL/GenBank/DDBJ databases">
        <title>Studies on the baculoviruses infecting the caterpillars, Spilarctia obliqua Walker (Erebidae) and Pieris brassicae Linn. (Pieridae) (Insecta: Lepidoptera).</title>
        <authorList>
            <person name="Paul S."/>
            <person name="Arumugaperumal A."/>
            <person name="Sathiya Balasingh Thangapandi E.J.J."/>
            <person name="Sarjubala Devi H."/>
            <person name="Johnson T."/>
            <person name="Maisnam S."/>
            <person name="Krishnavel S."/>
            <person name="Soman Syamala S."/>
            <person name="Ramamoorthy S."/>
            <person name="Karthikeyan R."/>
            <person name="Subburaman C."/>
            <person name="Jeyaprakash R."/>
            <person name="Azhaguchamy M."/>
            <person name="Ramaiyer V."/>
            <person name="Sivasubramaniam S."/>
        </authorList>
    </citation>
    <scope>NUCLEOTIDE SEQUENCE</scope>
    <source>
        <strain evidence="1">Manipur</strain>
    </source>
</reference>
<organismHost>
    <name type="scientific">Pieris brassicae</name>
    <name type="common">White butterfly</name>
    <name type="synonym">Large white butterfly</name>
    <dbReference type="NCBI Taxonomy" id="7116"/>
</organismHost>
<name>A0A7G9U8L2_GVPB</name>
<sequence>MAIKSQNYARYYGLLVDDRPKHQEYLREWSIFLNNFKTYFFHLNILNINV</sequence>
<dbReference type="EMBL" id="MN750554">
    <property type="protein sequence ID" value="QNN89443.1"/>
    <property type="molecule type" value="Genomic_DNA"/>
</dbReference>
<evidence type="ECO:0000313" key="1">
    <source>
        <dbReference type="EMBL" id="QNN89443.1"/>
    </source>
</evidence>
<protein>
    <submittedName>
        <fullName evidence="1">VP1054</fullName>
    </submittedName>
</protein>
<organism evidence="1">
    <name type="scientific">Pieris brassicae granulosis virus</name>
    <name type="common">PbGV</name>
    <name type="synonym">Pieris brassicae granulovirus</name>
    <dbReference type="NCBI Taxonomy" id="10465"/>
    <lineage>
        <taxon>Viruses</taxon>
        <taxon>Viruses incertae sedis</taxon>
        <taxon>Naldaviricetes</taxon>
        <taxon>Lefavirales</taxon>
        <taxon>Baculoviridae</taxon>
        <taxon>Betabaculovirus</taxon>
        <taxon>Betabaculovirus arrapae</taxon>
    </lineage>
</organism>